<accession>A0A5B7CG28</accession>
<proteinExistence type="predicted"/>
<gene>
    <name evidence="1" type="ORF">E2C01_000819</name>
</gene>
<dbReference type="EMBL" id="VSRR010000022">
    <property type="protein sequence ID" value="MPC08240.1"/>
    <property type="molecule type" value="Genomic_DNA"/>
</dbReference>
<dbReference type="Proteomes" id="UP000324222">
    <property type="component" value="Unassembled WGS sequence"/>
</dbReference>
<comment type="caution">
    <text evidence="1">The sequence shown here is derived from an EMBL/GenBank/DDBJ whole genome shotgun (WGS) entry which is preliminary data.</text>
</comment>
<evidence type="ECO:0000313" key="1">
    <source>
        <dbReference type="EMBL" id="MPC08240.1"/>
    </source>
</evidence>
<reference evidence="1 2" key="1">
    <citation type="submission" date="2019-05" db="EMBL/GenBank/DDBJ databases">
        <title>Another draft genome of Portunus trituberculatus and its Hox gene families provides insights of decapod evolution.</title>
        <authorList>
            <person name="Jeong J.-H."/>
            <person name="Song I."/>
            <person name="Kim S."/>
            <person name="Choi T."/>
            <person name="Kim D."/>
            <person name="Ryu S."/>
            <person name="Kim W."/>
        </authorList>
    </citation>
    <scope>NUCLEOTIDE SEQUENCE [LARGE SCALE GENOMIC DNA]</scope>
    <source>
        <tissue evidence="1">Muscle</tissue>
    </source>
</reference>
<keyword evidence="2" id="KW-1185">Reference proteome</keyword>
<protein>
    <submittedName>
        <fullName evidence="1">Uncharacterized protein</fullName>
    </submittedName>
</protein>
<evidence type="ECO:0000313" key="2">
    <source>
        <dbReference type="Proteomes" id="UP000324222"/>
    </source>
</evidence>
<dbReference type="AlphaFoldDB" id="A0A5B7CG28"/>
<name>A0A5B7CG28_PORTR</name>
<organism evidence="1 2">
    <name type="scientific">Portunus trituberculatus</name>
    <name type="common">Swimming crab</name>
    <name type="synonym">Neptunus trituberculatus</name>
    <dbReference type="NCBI Taxonomy" id="210409"/>
    <lineage>
        <taxon>Eukaryota</taxon>
        <taxon>Metazoa</taxon>
        <taxon>Ecdysozoa</taxon>
        <taxon>Arthropoda</taxon>
        <taxon>Crustacea</taxon>
        <taxon>Multicrustacea</taxon>
        <taxon>Malacostraca</taxon>
        <taxon>Eumalacostraca</taxon>
        <taxon>Eucarida</taxon>
        <taxon>Decapoda</taxon>
        <taxon>Pleocyemata</taxon>
        <taxon>Brachyura</taxon>
        <taxon>Eubrachyura</taxon>
        <taxon>Portunoidea</taxon>
        <taxon>Portunidae</taxon>
        <taxon>Portuninae</taxon>
        <taxon>Portunus</taxon>
    </lineage>
</organism>
<sequence length="90" mass="9915">MSPGSHVVRHVAARGLPSLNSNCQACTRWSMATLPPKVNFAKLRFGLLRVTIQHIGLLDRAQKLHLLSWDACKITSFPALHAYTCMGTSN</sequence>